<dbReference type="RefSeq" id="WP_128092047.1">
    <property type="nucleotide sequence ID" value="NZ_UARG01000017.1"/>
</dbReference>
<dbReference type="InterPro" id="IPR041698">
    <property type="entry name" value="Methyltransf_25"/>
</dbReference>
<dbReference type="EMBL" id="UARG01000017">
    <property type="protein sequence ID" value="SQA79186.1"/>
    <property type="molecule type" value="Genomic_DNA"/>
</dbReference>
<dbReference type="EC" id="2.1.1.156" evidence="3"/>
<evidence type="ECO:0000256" key="1">
    <source>
        <dbReference type="ARBA" id="ARBA00022679"/>
    </source>
</evidence>
<proteinExistence type="predicted"/>
<dbReference type="SUPFAM" id="SSF53335">
    <property type="entry name" value="S-adenosyl-L-methionine-dependent methyltransferases"/>
    <property type="match status" value="1"/>
</dbReference>
<dbReference type="AlphaFoldDB" id="A0A2X2RD58"/>
<dbReference type="Pfam" id="PF13649">
    <property type="entry name" value="Methyltransf_25"/>
    <property type="match status" value="1"/>
</dbReference>
<dbReference type="PANTHER" id="PTHR43861">
    <property type="entry name" value="TRANS-ACONITATE 2-METHYLTRANSFERASE-RELATED"/>
    <property type="match status" value="1"/>
</dbReference>
<sequence>MSQFYNSIAEKYDAIFPLSPAHKVFFDAEVYGKTVLDVGAGTGNLTAYLRAQGYDVTAIDLSKALIAQATAKDIEVQELNMLAIDTLPMFDIIINIGNTLPHLNNKDEVQTFLKKAYNQLTQGGKLILQMVNFEKYFAQKEGNFLGNLPLIENEKVKFERSYHLNHEGKIVFKTVLDETIANEELLQPIFSQELTQWLSQIGFKDLKLYGNFKKEPFNPETSIALIVTAQK</sequence>
<name>A0A2X2RD58_CAPOC</name>
<evidence type="ECO:0000313" key="3">
    <source>
        <dbReference type="EMBL" id="SQA79186.1"/>
    </source>
</evidence>
<feature type="domain" description="Methyltransferase" evidence="2">
    <location>
        <begin position="35"/>
        <end position="124"/>
    </location>
</feature>
<keyword evidence="1 3" id="KW-0808">Transferase</keyword>
<reference evidence="3 4" key="1">
    <citation type="submission" date="2018-06" db="EMBL/GenBank/DDBJ databases">
        <authorList>
            <consortium name="Pathogen Informatics"/>
            <person name="Doyle S."/>
        </authorList>
    </citation>
    <scope>NUCLEOTIDE SEQUENCE [LARGE SCALE GENOMIC DNA]</scope>
    <source>
        <strain evidence="3 4">NCTC11546</strain>
    </source>
</reference>
<dbReference type="InterPro" id="IPR029063">
    <property type="entry name" value="SAM-dependent_MTases_sf"/>
</dbReference>
<accession>A0A2X2RD58</accession>
<organism evidence="3 4">
    <name type="scientific">Capnocytophaga ochracea</name>
    <dbReference type="NCBI Taxonomy" id="1018"/>
    <lineage>
        <taxon>Bacteria</taxon>
        <taxon>Pseudomonadati</taxon>
        <taxon>Bacteroidota</taxon>
        <taxon>Flavobacteriia</taxon>
        <taxon>Flavobacteriales</taxon>
        <taxon>Flavobacteriaceae</taxon>
        <taxon>Capnocytophaga</taxon>
    </lineage>
</organism>
<evidence type="ECO:0000259" key="2">
    <source>
        <dbReference type="Pfam" id="PF13649"/>
    </source>
</evidence>
<dbReference type="Proteomes" id="UP000249891">
    <property type="component" value="Unassembled WGS sequence"/>
</dbReference>
<gene>
    <name evidence="3" type="primary">bsmA</name>
    <name evidence="3" type="ORF">NCTC11546_02450</name>
</gene>
<dbReference type="GO" id="GO:0032259">
    <property type="term" value="P:methylation"/>
    <property type="evidence" value="ECO:0007669"/>
    <property type="project" value="UniProtKB-KW"/>
</dbReference>
<dbReference type="Gene3D" id="2.20.25.110">
    <property type="entry name" value="S-adenosyl-L-methionine-dependent methyltransferases"/>
    <property type="match status" value="1"/>
</dbReference>
<evidence type="ECO:0000313" key="4">
    <source>
        <dbReference type="Proteomes" id="UP000249891"/>
    </source>
</evidence>
<dbReference type="Gene3D" id="3.40.50.150">
    <property type="entry name" value="Vaccinia Virus protein VP39"/>
    <property type="match status" value="1"/>
</dbReference>
<dbReference type="CDD" id="cd02440">
    <property type="entry name" value="AdoMet_MTases"/>
    <property type="match status" value="1"/>
</dbReference>
<dbReference type="GO" id="GO:0008168">
    <property type="term" value="F:methyltransferase activity"/>
    <property type="evidence" value="ECO:0007669"/>
    <property type="project" value="UniProtKB-KW"/>
</dbReference>
<keyword evidence="3" id="KW-0489">Methyltransferase</keyword>
<protein>
    <submittedName>
        <fullName evidence="3">Glycine/sarcosine N-methyltransferase</fullName>
        <ecNumber evidence="3">2.1.1.156</ecNumber>
    </submittedName>
</protein>